<evidence type="ECO:0000256" key="1">
    <source>
        <dbReference type="SAM" id="Phobius"/>
    </source>
</evidence>
<proteinExistence type="predicted"/>
<sequence>MKTGTALLIGAIAVLGFLLGHNLWPAVRVEERVIRVPLTPDTVFLADTVIETRWRIRDVVTTDTLNLTDTVRITIERPIGQINRLFIDTVTVGEFFGDTMLVATTRIKSSPAGVLRQDELHRLITIGYLRSIAVTDSTLEVDFAPFPEKPKSCGFGCKVQIGLGGAAVGLIIGVVFGGK</sequence>
<accession>A0A0F8ZDT3</accession>
<organism evidence="2">
    <name type="scientific">marine sediment metagenome</name>
    <dbReference type="NCBI Taxonomy" id="412755"/>
    <lineage>
        <taxon>unclassified sequences</taxon>
        <taxon>metagenomes</taxon>
        <taxon>ecological metagenomes</taxon>
    </lineage>
</organism>
<reference evidence="2" key="1">
    <citation type="journal article" date="2015" name="Nature">
        <title>Complex archaea that bridge the gap between prokaryotes and eukaryotes.</title>
        <authorList>
            <person name="Spang A."/>
            <person name="Saw J.H."/>
            <person name="Jorgensen S.L."/>
            <person name="Zaremba-Niedzwiedzka K."/>
            <person name="Martijn J."/>
            <person name="Lind A.E."/>
            <person name="van Eijk R."/>
            <person name="Schleper C."/>
            <person name="Guy L."/>
            <person name="Ettema T.J."/>
        </authorList>
    </citation>
    <scope>NUCLEOTIDE SEQUENCE</scope>
</reference>
<keyword evidence="1" id="KW-1133">Transmembrane helix</keyword>
<name>A0A0F8ZDT3_9ZZZZ</name>
<keyword evidence="1" id="KW-0812">Transmembrane</keyword>
<protein>
    <submittedName>
        <fullName evidence="2">Uncharacterized protein</fullName>
    </submittedName>
</protein>
<comment type="caution">
    <text evidence="2">The sequence shown here is derived from an EMBL/GenBank/DDBJ whole genome shotgun (WGS) entry which is preliminary data.</text>
</comment>
<evidence type="ECO:0000313" key="2">
    <source>
        <dbReference type="EMBL" id="KKK91888.1"/>
    </source>
</evidence>
<dbReference type="AlphaFoldDB" id="A0A0F8ZDT3"/>
<feature type="transmembrane region" description="Helical" evidence="1">
    <location>
        <begin position="159"/>
        <end position="178"/>
    </location>
</feature>
<keyword evidence="1" id="KW-0472">Membrane</keyword>
<dbReference type="EMBL" id="LAZR01048456">
    <property type="protein sequence ID" value="KKK91888.1"/>
    <property type="molecule type" value="Genomic_DNA"/>
</dbReference>
<gene>
    <name evidence="2" type="ORF">LCGC14_2708430</name>
</gene>